<keyword evidence="4" id="KW-0804">Transcription</keyword>
<evidence type="ECO:0000256" key="3">
    <source>
        <dbReference type="ARBA" id="ARBA00023125"/>
    </source>
</evidence>
<dbReference type="InterPro" id="IPR011006">
    <property type="entry name" value="CheY-like_superfamily"/>
</dbReference>
<dbReference type="InterPro" id="IPR018060">
    <property type="entry name" value="HTH_AraC"/>
</dbReference>
<keyword evidence="3" id="KW-0238">DNA-binding</keyword>
<dbReference type="SMART" id="SM00448">
    <property type="entry name" value="REC"/>
    <property type="match status" value="1"/>
</dbReference>
<dbReference type="Proteomes" id="UP000317010">
    <property type="component" value="Unassembled WGS sequence"/>
</dbReference>
<dbReference type="PANTHER" id="PTHR43547:SF2">
    <property type="entry name" value="HYBRID SIGNAL TRANSDUCTION HISTIDINE KINASE C"/>
    <property type="match status" value="1"/>
</dbReference>
<dbReference type="Gene3D" id="3.40.50.2300">
    <property type="match status" value="1"/>
</dbReference>
<evidence type="ECO:0000256" key="4">
    <source>
        <dbReference type="ARBA" id="ARBA00023163"/>
    </source>
</evidence>
<dbReference type="EMBL" id="VLLI01000016">
    <property type="protein sequence ID" value="TWI95266.1"/>
    <property type="molecule type" value="Genomic_DNA"/>
</dbReference>
<keyword evidence="1 5" id="KW-0597">Phosphoprotein</keyword>
<evidence type="ECO:0000313" key="9">
    <source>
        <dbReference type="Proteomes" id="UP000317010"/>
    </source>
</evidence>
<keyword evidence="9" id="KW-1185">Reference proteome</keyword>
<evidence type="ECO:0000256" key="2">
    <source>
        <dbReference type="ARBA" id="ARBA00023015"/>
    </source>
</evidence>
<dbReference type="InterPro" id="IPR020449">
    <property type="entry name" value="Tscrpt_reg_AraC-type_HTH"/>
</dbReference>
<evidence type="ECO:0000259" key="6">
    <source>
        <dbReference type="PROSITE" id="PS01124"/>
    </source>
</evidence>
<dbReference type="Gene3D" id="1.10.10.60">
    <property type="entry name" value="Homeodomain-like"/>
    <property type="match status" value="1"/>
</dbReference>
<comment type="caution">
    <text evidence="8">The sequence shown here is derived from an EMBL/GenBank/DDBJ whole genome shotgun (WGS) entry which is preliminary data.</text>
</comment>
<dbReference type="Pfam" id="PF00072">
    <property type="entry name" value="Response_reg"/>
    <property type="match status" value="1"/>
</dbReference>
<feature type="domain" description="HTH araC/xylS-type" evidence="6">
    <location>
        <begin position="174"/>
        <end position="273"/>
    </location>
</feature>
<dbReference type="AlphaFoldDB" id="A0A562TQB3"/>
<dbReference type="CDD" id="cd17574">
    <property type="entry name" value="REC_OmpR"/>
    <property type="match status" value="1"/>
</dbReference>
<dbReference type="GO" id="GO:0043565">
    <property type="term" value="F:sequence-specific DNA binding"/>
    <property type="evidence" value="ECO:0007669"/>
    <property type="project" value="InterPro"/>
</dbReference>
<organism evidence="8 9">
    <name type="scientific">Mucilaginibacter frigoritolerans</name>
    <dbReference type="NCBI Taxonomy" id="652788"/>
    <lineage>
        <taxon>Bacteria</taxon>
        <taxon>Pseudomonadati</taxon>
        <taxon>Bacteroidota</taxon>
        <taxon>Sphingobacteriia</taxon>
        <taxon>Sphingobacteriales</taxon>
        <taxon>Sphingobacteriaceae</taxon>
        <taxon>Mucilaginibacter</taxon>
    </lineage>
</organism>
<sequence length="277" mass="31654">MFDQNNIRALLPDYVHWKIPADDGKPLVHIIEDDYEMRMVIKDEFKDYYRIMDSEDGLTGFEKTITAIPDVIISDIQLPGINGIKLCKLLKEDLRTSHIPIVLITGYDDENSLLRGLKNGADHYVTKPFSFDILRARVGNLIKSRKLLLNNFLNGRRLSHNKTGLTNTDELLLRKAYATIEQNISNSAFEANDFARAIGMSRAQTYRKIKIITGLSVKEFIRIFRLEKAAELLTTTSHNISEIAYQVGFSSVAYFSSSFSQYFKISPTRYISLNKSK</sequence>
<dbReference type="SUPFAM" id="SSF52172">
    <property type="entry name" value="CheY-like"/>
    <property type="match status" value="1"/>
</dbReference>
<dbReference type="InterPro" id="IPR001789">
    <property type="entry name" value="Sig_transdc_resp-reg_receiver"/>
</dbReference>
<name>A0A562TQB3_9SPHI</name>
<dbReference type="PROSITE" id="PS01124">
    <property type="entry name" value="HTH_ARAC_FAMILY_2"/>
    <property type="match status" value="1"/>
</dbReference>
<dbReference type="SUPFAM" id="SSF46689">
    <property type="entry name" value="Homeodomain-like"/>
    <property type="match status" value="1"/>
</dbReference>
<dbReference type="PROSITE" id="PS00041">
    <property type="entry name" value="HTH_ARAC_FAMILY_1"/>
    <property type="match status" value="1"/>
</dbReference>
<dbReference type="GO" id="GO:0000155">
    <property type="term" value="F:phosphorelay sensor kinase activity"/>
    <property type="evidence" value="ECO:0007669"/>
    <property type="project" value="TreeGrafter"/>
</dbReference>
<evidence type="ECO:0000256" key="5">
    <source>
        <dbReference type="PROSITE-ProRule" id="PRU00169"/>
    </source>
</evidence>
<accession>A0A562TQB3</accession>
<dbReference type="PANTHER" id="PTHR43547">
    <property type="entry name" value="TWO-COMPONENT HISTIDINE KINASE"/>
    <property type="match status" value="1"/>
</dbReference>
<feature type="domain" description="Response regulatory" evidence="7">
    <location>
        <begin position="27"/>
        <end position="142"/>
    </location>
</feature>
<dbReference type="InterPro" id="IPR009057">
    <property type="entry name" value="Homeodomain-like_sf"/>
</dbReference>
<evidence type="ECO:0000256" key="1">
    <source>
        <dbReference type="ARBA" id="ARBA00022553"/>
    </source>
</evidence>
<dbReference type="Pfam" id="PF12833">
    <property type="entry name" value="HTH_18"/>
    <property type="match status" value="1"/>
</dbReference>
<dbReference type="OrthoDB" id="9809670at2"/>
<dbReference type="RefSeq" id="WP_144916044.1">
    <property type="nucleotide sequence ID" value="NZ_VLLI01000016.1"/>
</dbReference>
<gene>
    <name evidence="8" type="ORF">JN11_04380</name>
</gene>
<dbReference type="PRINTS" id="PR00032">
    <property type="entry name" value="HTHARAC"/>
</dbReference>
<dbReference type="InterPro" id="IPR018062">
    <property type="entry name" value="HTH_AraC-typ_CS"/>
</dbReference>
<evidence type="ECO:0000259" key="7">
    <source>
        <dbReference type="PROSITE" id="PS50110"/>
    </source>
</evidence>
<keyword evidence="2" id="KW-0805">Transcription regulation</keyword>
<reference evidence="8 9" key="1">
    <citation type="submission" date="2019-07" db="EMBL/GenBank/DDBJ databases">
        <title>Genomic Encyclopedia of Archaeal and Bacterial Type Strains, Phase II (KMG-II): from individual species to whole genera.</title>
        <authorList>
            <person name="Goeker M."/>
        </authorList>
    </citation>
    <scope>NUCLEOTIDE SEQUENCE [LARGE SCALE GENOMIC DNA]</scope>
    <source>
        <strain evidence="8 9">ATCC BAA-1854</strain>
    </source>
</reference>
<dbReference type="PROSITE" id="PS50110">
    <property type="entry name" value="RESPONSE_REGULATORY"/>
    <property type="match status" value="1"/>
</dbReference>
<dbReference type="GO" id="GO:0003700">
    <property type="term" value="F:DNA-binding transcription factor activity"/>
    <property type="evidence" value="ECO:0007669"/>
    <property type="project" value="InterPro"/>
</dbReference>
<proteinExistence type="predicted"/>
<feature type="modified residue" description="4-aspartylphosphate" evidence="5">
    <location>
        <position position="75"/>
    </location>
</feature>
<evidence type="ECO:0000313" key="8">
    <source>
        <dbReference type="EMBL" id="TWI95266.1"/>
    </source>
</evidence>
<dbReference type="SMART" id="SM00342">
    <property type="entry name" value="HTH_ARAC"/>
    <property type="match status" value="1"/>
</dbReference>
<protein>
    <submittedName>
        <fullName evidence="8">Helix-turn-helix protein</fullName>
    </submittedName>
</protein>